<feature type="compositionally biased region" description="Basic and acidic residues" evidence="2">
    <location>
        <begin position="517"/>
        <end position="527"/>
    </location>
</feature>
<evidence type="ECO:0000256" key="1">
    <source>
        <dbReference type="SAM" id="Coils"/>
    </source>
</evidence>
<feature type="coiled-coil region" evidence="1">
    <location>
        <begin position="18"/>
        <end position="63"/>
    </location>
</feature>
<feature type="compositionally biased region" description="Basic and acidic residues" evidence="2">
    <location>
        <begin position="444"/>
        <end position="453"/>
    </location>
</feature>
<dbReference type="Proteomes" id="UP000009084">
    <property type="component" value="Unassembled WGS sequence"/>
</dbReference>
<reference evidence="3 4" key="1">
    <citation type="journal article" date="2009" name="Genome Res.">
        <title>Comparative genomic analyses of the human fungal pathogens Coccidioides and their relatives.</title>
        <authorList>
            <person name="Sharpton T.J."/>
            <person name="Stajich J.E."/>
            <person name="Rounsley S.D."/>
            <person name="Gardner M.J."/>
            <person name="Wortman J.R."/>
            <person name="Jordar V.S."/>
            <person name="Maiti R."/>
            <person name="Kodira C.D."/>
            <person name="Neafsey D.E."/>
            <person name="Zeng Q."/>
            <person name="Hung C.-Y."/>
            <person name="McMahan C."/>
            <person name="Muszewska A."/>
            <person name="Grynberg M."/>
            <person name="Mandel M.A."/>
            <person name="Kellner E.M."/>
            <person name="Barker B.M."/>
            <person name="Galgiani J.N."/>
            <person name="Orbach M.J."/>
            <person name="Kirkland T.N."/>
            <person name="Cole G.T."/>
            <person name="Henn M.R."/>
            <person name="Birren B.W."/>
            <person name="Taylor J.W."/>
        </authorList>
    </citation>
    <scope>NUCLEOTIDE SEQUENCE [LARGE SCALE GENOMIC DNA]</scope>
    <source>
        <strain evidence="4">C735</strain>
    </source>
</reference>
<dbReference type="EMBL" id="ACFW01000030">
    <property type="protein sequence ID" value="EER26280.1"/>
    <property type="molecule type" value="Genomic_DNA"/>
</dbReference>
<evidence type="ECO:0008006" key="5">
    <source>
        <dbReference type="Google" id="ProtNLM"/>
    </source>
</evidence>
<sequence length="784" mass="88491">MGSLFVATRRNVALGIQMAQESDKYRLLFEEQKKLREETEQRLRATQRDLHTTQQDLHTAQQDLHTTQQSLHDEREQIRPTTIFEFLDGCHTHLFRGLTVRNAKDSTKGDLSNPDGKLRPERIRQWPDFAAEQGRIWKDLIGMDFVLERHFKSLHGLAESGAELRTEKTGSELDLRQFQHETLTRPVRSVVTKLHSNIQIRQHFRLLGSITFENHGNTLSEESTETRSLEGPPRPTKLRKTGRADATPVTTPHSSRPLADEFCIYNKGDGENVPAYIVELKAPHKLPLSTINSMLHDMDLEDVLLHTPDEPEEIACRREMAAVITQAFSYMIKSGVGYGYVCTGEAFIFLHVGKDPTTVFYYLSTPGKDVGETTGYTGRTDSPNKLHLTAVGQVLAFTLKAMQVEPYCQTWRTEAEAQLKPWRLIYQDDAIVSSPRTVTTQEYTPEHQNRVDYARSSPIVTRSKKPLLLRSSPCNPSQVSSRSPVDSSDEDPTDVMDSPSKAPRSSANVMVVIPSRSSDRSSSHRYSENQGRSRPYCTHKCLLGLSKEGPLDEACPNIADHGTGQHQINLSKFSVLLHEQLLNKAKRISDPYESDGCESLHIHGSRGALFEVVLMPYGYKLVGKGFPPGLSSYLLHENAVYGRLRPIQGRHIPVCLGILDLSKRPLFYDGIARIPRLLLLSHAGIPLPRSDVGSKIIHNTATSSLQAIHQLGVYHGDAFVHNMFWSIENQSVMFIDFERAQIWNSRPSLQVTSLNRKRKKLDAKQVTKMQLKSEMLRMQINLDG</sequence>
<organism evidence="3 4">
    <name type="scientific">Coccidioides posadasii (strain C735)</name>
    <name type="common">Valley fever fungus</name>
    <dbReference type="NCBI Taxonomy" id="222929"/>
    <lineage>
        <taxon>Eukaryota</taxon>
        <taxon>Fungi</taxon>
        <taxon>Dikarya</taxon>
        <taxon>Ascomycota</taxon>
        <taxon>Pezizomycotina</taxon>
        <taxon>Eurotiomycetes</taxon>
        <taxon>Eurotiomycetidae</taxon>
        <taxon>Onygenales</taxon>
        <taxon>Onygenaceae</taxon>
        <taxon>Coccidioides</taxon>
    </lineage>
</organism>
<dbReference type="InterPro" id="IPR011009">
    <property type="entry name" value="Kinase-like_dom_sf"/>
</dbReference>
<dbReference type="OrthoDB" id="2156052at2759"/>
<dbReference type="Pfam" id="PF06293">
    <property type="entry name" value="Kdo"/>
    <property type="match status" value="1"/>
</dbReference>
<evidence type="ECO:0000313" key="4">
    <source>
        <dbReference type="Proteomes" id="UP000009084"/>
    </source>
</evidence>
<dbReference type="SUPFAM" id="SSF56112">
    <property type="entry name" value="Protein kinase-like (PK-like)"/>
    <property type="match status" value="1"/>
</dbReference>
<protein>
    <recommendedName>
        <fullName evidence="5">Aminoglycoside phosphotransferase domain-containing protein</fullName>
    </recommendedName>
</protein>
<evidence type="ECO:0000313" key="3">
    <source>
        <dbReference type="EMBL" id="EER26280.1"/>
    </source>
</evidence>
<evidence type="ECO:0000256" key="2">
    <source>
        <dbReference type="SAM" id="MobiDB-lite"/>
    </source>
</evidence>
<dbReference type="AlphaFoldDB" id="C5P968"/>
<gene>
    <name evidence="3" type="ORF">CPC735_004510</name>
</gene>
<dbReference type="VEuPathDB" id="FungiDB:CPC735_004510"/>
<feature type="region of interest" description="Disordered" evidence="2">
    <location>
        <begin position="217"/>
        <end position="254"/>
    </location>
</feature>
<dbReference type="HOGENOM" id="CLU_010672_3_1_1"/>
<proteinExistence type="predicted"/>
<accession>C5P968</accession>
<feature type="region of interest" description="Disordered" evidence="2">
    <location>
        <begin position="437"/>
        <end position="533"/>
    </location>
</feature>
<dbReference type="Gene3D" id="1.10.510.10">
    <property type="entry name" value="Transferase(Phosphotransferase) domain 1"/>
    <property type="match status" value="1"/>
</dbReference>
<feature type="compositionally biased region" description="Low complexity" evidence="2">
    <location>
        <begin position="476"/>
        <end position="486"/>
    </location>
</feature>
<dbReference type="KEGG" id="cpw:9693908"/>
<keyword evidence="1" id="KW-0175">Coiled coil</keyword>
<name>C5P968_COCP7</name>
<comment type="caution">
    <text evidence="3">The sequence shown here is derived from an EMBL/GenBank/DDBJ whole genome shotgun (WGS) entry which is preliminary data.</text>
</comment>